<comment type="cofactor">
    <cofactor evidence="1">
        <name>Co(2+)</name>
        <dbReference type="ChEBI" id="CHEBI:48828"/>
    </cofactor>
</comment>
<dbReference type="Gene3D" id="3.40.630.10">
    <property type="entry name" value="Zn peptidases"/>
    <property type="match status" value="1"/>
</dbReference>
<gene>
    <name evidence="9" type="ORF">IAI61_04510</name>
</gene>
<name>A0ABS3KLF3_9PROT</name>
<dbReference type="NCBIfam" id="NF005306">
    <property type="entry name" value="PRK06837.1"/>
    <property type="match status" value="1"/>
</dbReference>
<evidence type="ECO:0000256" key="7">
    <source>
        <dbReference type="ARBA" id="ARBA00023285"/>
    </source>
</evidence>
<dbReference type="InterPro" id="IPR002933">
    <property type="entry name" value="Peptidase_M20"/>
</dbReference>
<sequence length="433" mass="46354">MSSDGSGQASASERARIAAAVDAVFDDQVQTTLRFSAIPSTRGAEGPAQDMMADLLRARGYEVDDWAVRMADLDGMPDLGVIEHDFSRARSVVGTLRPRQDSGRSLILQGHCDVVPAGPLDMWRTPPFQPEVRDGWIHGRGAGDMKAGTIAALYAVDALRAAGLALRGRLHFQSVIEEESTGVGALSTLQRGYRADAALLPEPTGRRFTNVCVGVLWFRLRVRGEPAHVARASEGFNAIKAAYTVIRALEEMEAAWNRRAASDPYYGGMANPVNFSPGIIQGGDWASSVPAWCDVDCRIAVLPGWDVAACQKEIEATVAGAAAADPNLAANPPRVAWSGFLSHGYVMQGGEQARALLAGAHSAFGGGSLEDRYGTGLNDARFYDRCFGIPAFCYGPLAEQVHGFNERVELQSIRDTTKTIAAFIADWCGVEPA</sequence>
<dbReference type="InterPro" id="IPR036264">
    <property type="entry name" value="Bact_exopeptidase_dim_dom"/>
</dbReference>
<comment type="caution">
    <text evidence="9">The sequence shown here is derived from an EMBL/GenBank/DDBJ whole genome shotgun (WGS) entry which is preliminary data.</text>
</comment>
<dbReference type="Pfam" id="PF07687">
    <property type="entry name" value="M20_dimer"/>
    <property type="match status" value="1"/>
</dbReference>
<keyword evidence="7" id="KW-0170">Cobalt</keyword>
<comment type="cofactor">
    <cofactor evidence="2">
        <name>Zn(2+)</name>
        <dbReference type="ChEBI" id="CHEBI:29105"/>
    </cofactor>
</comment>
<evidence type="ECO:0000256" key="5">
    <source>
        <dbReference type="ARBA" id="ARBA00022801"/>
    </source>
</evidence>
<evidence type="ECO:0000256" key="6">
    <source>
        <dbReference type="ARBA" id="ARBA00022833"/>
    </source>
</evidence>
<evidence type="ECO:0000256" key="4">
    <source>
        <dbReference type="ARBA" id="ARBA00022723"/>
    </source>
</evidence>
<organism evidence="9 10">
    <name type="scientific">Roseomonas haemaphysalidis</name>
    <dbReference type="NCBI Taxonomy" id="2768162"/>
    <lineage>
        <taxon>Bacteria</taxon>
        <taxon>Pseudomonadati</taxon>
        <taxon>Pseudomonadota</taxon>
        <taxon>Alphaproteobacteria</taxon>
        <taxon>Acetobacterales</taxon>
        <taxon>Roseomonadaceae</taxon>
        <taxon>Roseomonas</taxon>
    </lineage>
</organism>
<comment type="similarity">
    <text evidence="3">Belongs to the peptidase M20A family.</text>
</comment>
<accession>A0ABS3KLF3</accession>
<dbReference type="InterPro" id="IPR050072">
    <property type="entry name" value="Peptidase_M20A"/>
</dbReference>
<keyword evidence="6" id="KW-0862">Zinc</keyword>
<dbReference type="SUPFAM" id="SSF55031">
    <property type="entry name" value="Bacterial exopeptidase dimerisation domain"/>
    <property type="match status" value="1"/>
</dbReference>
<dbReference type="PANTHER" id="PTHR43808">
    <property type="entry name" value="ACETYLORNITHINE DEACETYLASE"/>
    <property type="match status" value="1"/>
</dbReference>
<keyword evidence="4" id="KW-0479">Metal-binding</keyword>
<evidence type="ECO:0000256" key="2">
    <source>
        <dbReference type="ARBA" id="ARBA00001947"/>
    </source>
</evidence>
<keyword evidence="5" id="KW-0378">Hydrolase</keyword>
<dbReference type="SUPFAM" id="SSF53187">
    <property type="entry name" value="Zn-dependent exopeptidases"/>
    <property type="match status" value="1"/>
</dbReference>
<reference evidence="9 10" key="1">
    <citation type="submission" date="2020-09" db="EMBL/GenBank/DDBJ databases">
        <title>Roseomonas.</title>
        <authorList>
            <person name="Zhu W."/>
        </authorList>
    </citation>
    <scope>NUCLEOTIDE SEQUENCE [LARGE SCALE GENOMIC DNA]</scope>
    <source>
        <strain evidence="9 10">573</strain>
    </source>
</reference>
<evidence type="ECO:0000256" key="3">
    <source>
        <dbReference type="ARBA" id="ARBA00006247"/>
    </source>
</evidence>
<evidence type="ECO:0000313" key="9">
    <source>
        <dbReference type="EMBL" id="MBO1078281.1"/>
    </source>
</evidence>
<dbReference type="PANTHER" id="PTHR43808:SF25">
    <property type="entry name" value="PEPTIDASE M20 DIMERISATION DOMAIN-CONTAINING PROTEIN"/>
    <property type="match status" value="1"/>
</dbReference>
<dbReference type="NCBIfam" id="TIGR01910">
    <property type="entry name" value="DapE-ArgE"/>
    <property type="match status" value="1"/>
</dbReference>
<dbReference type="Proteomes" id="UP001518989">
    <property type="component" value="Unassembled WGS sequence"/>
</dbReference>
<dbReference type="CDD" id="cd03895">
    <property type="entry name" value="M20_ArgE_DapE-like"/>
    <property type="match status" value="1"/>
</dbReference>
<dbReference type="InterPro" id="IPR033687">
    <property type="entry name" value="YodQ-like"/>
</dbReference>
<dbReference type="EMBL" id="JACTNG010000002">
    <property type="protein sequence ID" value="MBO1078281.1"/>
    <property type="molecule type" value="Genomic_DNA"/>
</dbReference>
<dbReference type="InterPro" id="IPR010182">
    <property type="entry name" value="ArgE/DapE"/>
</dbReference>
<dbReference type="Pfam" id="PF01546">
    <property type="entry name" value="Peptidase_M20"/>
    <property type="match status" value="1"/>
</dbReference>
<evidence type="ECO:0000313" key="10">
    <source>
        <dbReference type="Proteomes" id="UP001518989"/>
    </source>
</evidence>
<dbReference type="InterPro" id="IPR011650">
    <property type="entry name" value="Peptidase_M20_dimer"/>
</dbReference>
<keyword evidence="10" id="KW-1185">Reference proteome</keyword>
<evidence type="ECO:0000256" key="1">
    <source>
        <dbReference type="ARBA" id="ARBA00001941"/>
    </source>
</evidence>
<feature type="domain" description="Peptidase M20 dimerisation" evidence="8">
    <location>
        <begin position="214"/>
        <end position="322"/>
    </location>
</feature>
<protein>
    <submittedName>
        <fullName evidence="9">ArgE/DapE family deacylase</fullName>
    </submittedName>
</protein>
<proteinExistence type="inferred from homology"/>
<dbReference type="RefSeq" id="WP_207415709.1">
    <property type="nucleotide sequence ID" value="NZ_CP061178.1"/>
</dbReference>
<evidence type="ECO:0000259" key="8">
    <source>
        <dbReference type="Pfam" id="PF07687"/>
    </source>
</evidence>
<dbReference type="Gene3D" id="3.30.70.360">
    <property type="match status" value="1"/>
</dbReference>